<keyword evidence="1" id="KW-0472">Membrane</keyword>
<dbReference type="RefSeq" id="WP_309047085.1">
    <property type="nucleotide sequence ID" value="NZ_JAVIGA010000006.1"/>
</dbReference>
<dbReference type="EMBL" id="JAVIGA010000006">
    <property type="protein sequence ID" value="MDQ9126373.1"/>
    <property type="molecule type" value="Genomic_DNA"/>
</dbReference>
<keyword evidence="1" id="KW-1133">Transmembrane helix</keyword>
<proteinExistence type="predicted"/>
<dbReference type="Proteomes" id="UP001224622">
    <property type="component" value="Unassembled WGS sequence"/>
</dbReference>
<evidence type="ECO:0008006" key="4">
    <source>
        <dbReference type="Google" id="ProtNLM"/>
    </source>
</evidence>
<evidence type="ECO:0000313" key="2">
    <source>
        <dbReference type="EMBL" id="MDQ9126373.1"/>
    </source>
</evidence>
<evidence type="ECO:0000313" key="3">
    <source>
        <dbReference type="Proteomes" id="UP001224622"/>
    </source>
</evidence>
<evidence type="ECO:0000256" key="1">
    <source>
        <dbReference type="SAM" id="Phobius"/>
    </source>
</evidence>
<reference evidence="2" key="1">
    <citation type="submission" date="2023-08" db="EMBL/GenBank/DDBJ databases">
        <title>The Comparative Genomic Analysis of Yersiniaceae from Polar Regions.</title>
        <authorList>
            <person name="Goncharov A."/>
            <person name="Aslanov B."/>
            <person name="Kolodzhieva V."/>
            <person name="Azarov D."/>
            <person name="Mochov A."/>
            <person name="Lebedeva E."/>
        </authorList>
    </citation>
    <scope>NUCLEOTIDE SEQUENCE</scope>
    <source>
        <strain evidence="2">Vf</strain>
    </source>
</reference>
<accession>A0AAJ1YA42</accession>
<sequence>MDKPLPDWLLPWLARPGWQLLAAQWLVLAGAGLLAGSGPISGEWQRWERLDEQRQQLEHQIAERQLQLSRLPPLAELEQRLGQQVLIVPDEPGDLGTQLYQLGGRLLRFQQQGKPAQQKLWLQLDFGGLLRLLEALPSTRRIGQMKVERQPEGLTTQLTLISLEEAADE</sequence>
<gene>
    <name evidence="2" type="ORF">RDT67_08025</name>
</gene>
<organism evidence="2 3">
    <name type="scientific">Serratia fonticola</name>
    <dbReference type="NCBI Taxonomy" id="47917"/>
    <lineage>
        <taxon>Bacteria</taxon>
        <taxon>Pseudomonadati</taxon>
        <taxon>Pseudomonadota</taxon>
        <taxon>Gammaproteobacteria</taxon>
        <taxon>Enterobacterales</taxon>
        <taxon>Yersiniaceae</taxon>
        <taxon>Serratia</taxon>
    </lineage>
</organism>
<keyword evidence="1" id="KW-0812">Transmembrane</keyword>
<feature type="transmembrane region" description="Helical" evidence="1">
    <location>
        <begin position="20"/>
        <end position="40"/>
    </location>
</feature>
<protein>
    <recommendedName>
        <fullName evidence="4">Pilus assembly protein HofO</fullName>
    </recommendedName>
</protein>
<comment type="caution">
    <text evidence="2">The sequence shown here is derived from an EMBL/GenBank/DDBJ whole genome shotgun (WGS) entry which is preliminary data.</text>
</comment>
<dbReference type="AlphaFoldDB" id="A0AAJ1YA42"/>
<name>A0AAJ1YA42_SERFO</name>